<dbReference type="PANTHER" id="PTHR30126">
    <property type="entry name" value="HTH-TYPE TRANSCRIPTIONAL REGULATOR"/>
    <property type="match status" value="1"/>
</dbReference>
<name>A0A076EQV1_RHOOP</name>
<sequence length="301" mass="32715">MSRRWPEFPVLELLVGVDDHGSLSAAARLAGMAQPNASRAIKQLERQFGMTLLQRSPTGSILTPQGTVIAHWARRVLSDTRRLLDVAEGLRAERAAELTVGASMTVAEHLMPGWLGQFRRLHSDVTIHLQVHNSTQVFERINSRICDVGFVESPTVPRPLKSLTVARDRLVVVVHPTHPWARRRKALSVAELALTPLLVREPGSGTRTTLDVALQEYDRAAPLLELGSAAAIRTSVLAGVGPAVMSTLAVAEQVGAGELKVIDVDGLELDRVLRAVWRGARQLDGPAGELVRLVRRVGAEP</sequence>
<reference evidence="6 7" key="1">
    <citation type="submission" date="2014-07" db="EMBL/GenBank/DDBJ databases">
        <title>Genome Sequence of Rhodococcus opacus Strain R7, a Biodegrader of Mono- and Polycyclic Aromatic Hydrocarbons.</title>
        <authorList>
            <person name="Di Gennaro P."/>
            <person name="Zampolli J."/>
            <person name="Presti I."/>
            <person name="Cappelletti M."/>
            <person name="D'Ursi P."/>
            <person name="Orro A."/>
            <person name="Mezzelani A."/>
            <person name="Milanesi L."/>
        </authorList>
    </citation>
    <scope>NUCLEOTIDE SEQUENCE [LARGE SCALE GENOMIC DNA]</scope>
    <source>
        <strain evidence="6 7">R7</strain>
    </source>
</reference>
<accession>A0A076EQV1</accession>
<dbReference type="EMBL" id="CP008947">
    <property type="protein sequence ID" value="AII07562.1"/>
    <property type="molecule type" value="Genomic_DNA"/>
</dbReference>
<keyword evidence="3" id="KW-0238">DNA-binding</keyword>
<protein>
    <submittedName>
        <fullName evidence="6">LysR family transcriptional regulator</fullName>
    </submittedName>
</protein>
<evidence type="ECO:0000259" key="5">
    <source>
        <dbReference type="PROSITE" id="PS50931"/>
    </source>
</evidence>
<dbReference type="PANTHER" id="PTHR30126:SF39">
    <property type="entry name" value="HTH-TYPE TRANSCRIPTIONAL REGULATOR CYSL"/>
    <property type="match status" value="1"/>
</dbReference>
<feature type="domain" description="HTH lysR-type" evidence="5">
    <location>
        <begin position="6"/>
        <end position="63"/>
    </location>
</feature>
<evidence type="ECO:0000313" key="7">
    <source>
        <dbReference type="Proteomes" id="UP000028488"/>
    </source>
</evidence>
<dbReference type="RefSeq" id="WP_128640577.1">
    <property type="nucleotide sequence ID" value="NZ_CP008947.1"/>
</dbReference>
<evidence type="ECO:0000256" key="2">
    <source>
        <dbReference type="ARBA" id="ARBA00023015"/>
    </source>
</evidence>
<dbReference type="AlphaFoldDB" id="A0A076EQV1"/>
<dbReference type="Proteomes" id="UP000028488">
    <property type="component" value="Chromosome"/>
</dbReference>
<keyword evidence="4" id="KW-0804">Transcription</keyword>
<dbReference type="PROSITE" id="PS50931">
    <property type="entry name" value="HTH_LYSR"/>
    <property type="match status" value="1"/>
</dbReference>
<dbReference type="InterPro" id="IPR036388">
    <property type="entry name" value="WH-like_DNA-bd_sf"/>
</dbReference>
<dbReference type="PRINTS" id="PR00039">
    <property type="entry name" value="HTHLYSR"/>
</dbReference>
<organism evidence="6 7">
    <name type="scientific">Rhodococcus opacus</name>
    <name type="common">Nocardia opaca</name>
    <dbReference type="NCBI Taxonomy" id="37919"/>
    <lineage>
        <taxon>Bacteria</taxon>
        <taxon>Bacillati</taxon>
        <taxon>Actinomycetota</taxon>
        <taxon>Actinomycetes</taxon>
        <taxon>Mycobacteriales</taxon>
        <taxon>Nocardiaceae</taxon>
        <taxon>Rhodococcus</taxon>
    </lineage>
</organism>
<proteinExistence type="inferred from homology"/>
<dbReference type="InterPro" id="IPR036390">
    <property type="entry name" value="WH_DNA-bd_sf"/>
</dbReference>
<dbReference type="eggNOG" id="COG0583">
    <property type="taxonomic scope" value="Bacteria"/>
</dbReference>
<keyword evidence="2" id="KW-0805">Transcription regulation</keyword>
<gene>
    <name evidence="6" type="ORF">EP51_24060</name>
</gene>
<dbReference type="Pfam" id="PF00126">
    <property type="entry name" value="HTH_1"/>
    <property type="match status" value="1"/>
</dbReference>
<dbReference type="GO" id="GO:0003700">
    <property type="term" value="F:DNA-binding transcription factor activity"/>
    <property type="evidence" value="ECO:0007669"/>
    <property type="project" value="InterPro"/>
</dbReference>
<evidence type="ECO:0000256" key="4">
    <source>
        <dbReference type="ARBA" id="ARBA00023163"/>
    </source>
</evidence>
<dbReference type="GO" id="GO:0000976">
    <property type="term" value="F:transcription cis-regulatory region binding"/>
    <property type="evidence" value="ECO:0007669"/>
    <property type="project" value="TreeGrafter"/>
</dbReference>
<dbReference type="InterPro" id="IPR005119">
    <property type="entry name" value="LysR_subst-bd"/>
</dbReference>
<dbReference type="SUPFAM" id="SSF46785">
    <property type="entry name" value="Winged helix' DNA-binding domain"/>
    <property type="match status" value="1"/>
</dbReference>
<evidence type="ECO:0000256" key="1">
    <source>
        <dbReference type="ARBA" id="ARBA00009437"/>
    </source>
</evidence>
<dbReference type="SUPFAM" id="SSF53850">
    <property type="entry name" value="Periplasmic binding protein-like II"/>
    <property type="match status" value="1"/>
</dbReference>
<dbReference type="Gene3D" id="1.10.10.10">
    <property type="entry name" value="Winged helix-like DNA-binding domain superfamily/Winged helix DNA-binding domain"/>
    <property type="match status" value="1"/>
</dbReference>
<dbReference type="InterPro" id="IPR000847">
    <property type="entry name" value="LysR_HTH_N"/>
</dbReference>
<comment type="similarity">
    <text evidence="1">Belongs to the LysR transcriptional regulatory family.</text>
</comment>
<dbReference type="Pfam" id="PF03466">
    <property type="entry name" value="LysR_substrate"/>
    <property type="match status" value="1"/>
</dbReference>
<dbReference type="Gene3D" id="3.40.190.10">
    <property type="entry name" value="Periplasmic binding protein-like II"/>
    <property type="match status" value="2"/>
</dbReference>
<evidence type="ECO:0000256" key="3">
    <source>
        <dbReference type="ARBA" id="ARBA00023125"/>
    </source>
</evidence>
<evidence type="ECO:0000313" key="6">
    <source>
        <dbReference type="EMBL" id="AII07562.1"/>
    </source>
</evidence>